<proteinExistence type="predicted"/>
<reference evidence="2" key="1">
    <citation type="submission" date="2018-05" db="EMBL/GenBank/DDBJ databases">
        <title>Leptospira yasudae sp. nov. and Leptospira stimsonii sp. nov., two pathogenic species of the genus Leptospira isolated from environmental sources.</title>
        <authorList>
            <person name="Casanovas-Massana A."/>
            <person name="Hamond C."/>
            <person name="Santos L.A."/>
            <person name="Hacker K.P."/>
            <person name="Balassiano I."/>
            <person name="Medeiros M.A."/>
            <person name="Reis M.G."/>
            <person name="Ko A.I."/>
            <person name="Wunder E.A."/>
        </authorList>
    </citation>
    <scope>NUCLEOTIDE SEQUENCE [LARGE SCALE GENOMIC DNA]</scope>
    <source>
        <strain evidence="2">AMB6-RJ</strain>
    </source>
</reference>
<accession>A0A8B3CRM9</accession>
<comment type="caution">
    <text evidence="1">The sequence shown here is derived from an EMBL/GenBank/DDBJ whole genome shotgun (WGS) entry which is preliminary data.</text>
</comment>
<evidence type="ECO:0000313" key="1">
    <source>
        <dbReference type="EMBL" id="RHX85238.1"/>
    </source>
</evidence>
<sequence>MKEKSGENRRNSVLGARTLYHRMEKKDHSDSEEFTFHCICSGLCFLDGIRFLGESVPILYKP</sequence>
<dbReference type="Proteomes" id="UP000266669">
    <property type="component" value="Unassembled WGS sequence"/>
</dbReference>
<gene>
    <name evidence="1" type="ORF">DLM78_14035</name>
</gene>
<dbReference type="EMBL" id="QHCS01000003">
    <property type="protein sequence ID" value="RHX85238.1"/>
    <property type="molecule type" value="Genomic_DNA"/>
</dbReference>
<evidence type="ECO:0000313" key="2">
    <source>
        <dbReference type="Proteomes" id="UP000266669"/>
    </source>
</evidence>
<organism evidence="1 2">
    <name type="scientific">Leptospira stimsonii</name>
    <dbReference type="NCBI Taxonomy" id="2202203"/>
    <lineage>
        <taxon>Bacteria</taxon>
        <taxon>Pseudomonadati</taxon>
        <taxon>Spirochaetota</taxon>
        <taxon>Spirochaetia</taxon>
        <taxon>Leptospirales</taxon>
        <taxon>Leptospiraceae</taxon>
        <taxon>Leptospira</taxon>
    </lineage>
</organism>
<dbReference type="AlphaFoldDB" id="A0A8B3CRM9"/>
<name>A0A8B3CRM9_9LEPT</name>
<protein>
    <submittedName>
        <fullName evidence="1">Uncharacterized protein</fullName>
    </submittedName>
</protein>